<sequence>MVALCNNLLQQLKRCKISFQSSTHQGNFYGAHLFCQRIRLISCLPVLIFICRDLFESTLELAVTAEQSFSGISSGRPPVSDGCFGTRHPGCCSTWVCRTPQRCVDATKDAYRFEMENLQSLSEEVLAGALQTFVQEGTKLLNAVSADAVSNSVEDFLETKVNKLRDSIPIICSLMESLCIYNRKQLEDLWKRYKYSTIQKCVDEALSFEAEWDNFLKMYDEKKLVGPCTQVQLQENISSMNFTFVDVRTGRCVSDHR</sequence>
<dbReference type="AlphaFoldDB" id="A0A8C4QF67"/>
<dbReference type="Proteomes" id="UP000694388">
    <property type="component" value="Unplaced"/>
</dbReference>
<organism evidence="1 2">
    <name type="scientific">Eptatretus burgeri</name>
    <name type="common">Inshore hagfish</name>
    <dbReference type="NCBI Taxonomy" id="7764"/>
    <lineage>
        <taxon>Eukaryota</taxon>
        <taxon>Metazoa</taxon>
        <taxon>Chordata</taxon>
        <taxon>Craniata</taxon>
        <taxon>Vertebrata</taxon>
        <taxon>Cyclostomata</taxon>
        <taxon>Myxini</taxon>
        <taxon>Myxiniformes</taxon>
        <taxon>Myxinidae</taxon>
        <taxon>Eptatretinae</taxon>
        <taxon>Eptatretus</taxon>
    </lineage>
</organism>
<keyword evidence="2" id="KW-1185">Reference proteome</keyword>
<dbReference type="Ensembl" id="ENSEBUT00000014363.1">
    <property type="protein sequence ID" value="ENSEBUP00000013787.1"/>
    <property type="gene ID" value="ENSEBUG00000008675.1"/>
</dbReference>
<proteinExistence type="predicted"/>
<accession>A0A8C4QF67</accession>
<evidence type="ECO:0000313" key="2">
    <source>
        <dbReference type="Proteomes" id="UP000694388"/>
    </source>
</evidence>
<evidence type="ECO:0000313" key="1">
    <source>
        <dbReference type="Ensembl" id="ENSEBUP00000013787.1"/>
    </source>
</evidence>
<name>A0A8C4QF67_EPTBU</name>
<reference evidence="1" key="1">
    <citation type="submission" date="2025-08" db="UniProtKB">
        <authorList>
            <consortium name="Ensembl"/>
        </authorList>
    </citation>
    <scope>IDENTIFICATION</scope>
</reference>
<reference evidence="1" key="2">
    <citation type="submission" date="2025-09" db="UniProtKB">
        <authorList>
            <consortium name="Ensembl"/>
        </authorList>
    </citation>
    <scope>IDENTIFICATION</scope>
</reference>
<protein>
    <submittedName>
        <fullName evidence="1">Uncharacterized protein</fullName>
    </submittedName>
</protein>